<organism evidence="9 10">
    <name type="scientific">Candidatus Thalassospirochaeta sargassi</name>
    <dbReference type="NCBI Taxonomy" id="3119039"/>
    <lineage>
        <taxon>Bacteria</taxon>
        <taxon>Pseudomonadati</taxon>
        <taxon>Spirochaetota</taxon>
        <taxon>Spirochaetia</taxon>
        <taxon>Spirochaetales</taxon>
        <taxon>Spirochaetaceae</taxon>
        <taxon>Candidatus Thalassospirochaeta</taxon>
    </lineage>
</organism>
<dbReference type="GO" id="GO:0045892">
    <property type="term" value="P:negative regulation of DNA-templated transcription"/>
    <property type="evidence" value="ECO:0007669"/>
    <property type="project" value="TreeGrafter"/>
</dbReference>
<evidence type="ECO:0000256" key="1">
    <source>
        <dbReference type="ARBA" id="ARBA00007957"/>
    </source>
</evidence>
<evidence type="ECO:0000313" key="9">
    <source>
        <dbReference type="EMBL" id="MDC7225150.1"/>
    </source>
</evidence>
<dbReference type="InterPro" id="IPR036390">
    <property type="entry name" value="WH_DNA-bd_sf"/>
</dbReference>
<dbReference type="InterPro" id="IPR043135">
    <property type="entry name" value="Fur_C"/>
</dbReference>
<evidence type="ECO:0000256" key="6">
    <source>
        <dbReference type="ARBA" id="ARBA00023163"/>
    </source>
</evidence>
<dbReference type="CDD" id="cd07153">
    <property type="entry name" value="Fur_like"/>
    <property type="match status" value="1"/>
</dbReference>
<dbReference type="EMBL" id="JAQQAL010000002">
    <property type="protein sequence ID" value="MDC7225150.1"/>
    <property type="molecule type" value="Genomic_DNA"/>
</dbReference>
<keyword evidence="4" id="KW-0805">Transcription regulation</keyword>
<name>A0AAJ1ICY0_9SPIO</name>
<keyword evidence="7" id="KW-0479">Metal-binding</keyword>
<evidence type="ECO:0000313" key="10">
    <source>
        <dbReference type="Proteomes" id="UP001221217"/>
    </source>
</evidence>
<protein>
    <submittedName>
        <fullName evidence="9">Transcriptional repressor</fullName>
    </submittedName>
</protein>
<feature type="binding site" evidence="7">
    <location>
        <position position="124"/>
    </location>
    <ligand>
        <name>Zn(2+)</name>
        <dbReference type="ChEBI" id="CHEBI:29105"/>
    </ligand>
</feature>
<keyword evidence="5" id="KW-0238">DNA-binding</keyword>
<evidence type="ECO:0000256" key="8">
    <source>
        <dbReference type="PIRSR" id="PIRSR602481-2"/>
    </source>
</evidence>
<comment type="cofactor">
    <cofactor evidence="7">
        <name>Zn(2+)</name>
        <dbReference type="ChEBI" id="CHEBI:29105"/>
    </cofactor>
    <text evidence="7">Binds 1 zinc ion per subunit.</text>
</comment>
<accession>A0AAJ1ICY0</accession>
<sequence length="125" mass="14570">MEYRKSKLRDEILKLLQETDIHPTAGWLYDQLKVDNPNLSQGTIYRNLGILVEQGLVDKIDFGSTFDRFEYKKPDHYHFICEKCGAIIDLDIPIKTELNSEVEKIAGFKTRKHQIEFYGICDACK</sequence>
<dbReference type="GO" id="GO:0008270">
    <property type="term" value="F:zinc ion binding"/>
    <property type="evidence" value="ECO:0007669"/>
    <property type="project" value="TreeGrafter"/>
</dbReference>
<dbReference type="Gene3D" id="1.10.10.10">
    <property type="entry name" value="Winged helix-like DNA-binding domain superfamily/Winged helix DNA-binding domain"/>
    <property type="match status" value="1"/>
</dbReference>
<feature type="binding site" evidence="7">
    <location>
        <position position="84"/>
    </location>
    <ligand>
        <name>Zn(2+)</name>
        <dbReference type="ChEBI" id="CHEBI:29105"/>
    </ligand>
</feature>
<evidence type="ECO:0000256" key="3">
    <source>
        <dbReference type="ARBA" id="ARBA00022833"/>
    </source>
</evidence>
<dbReference type="AlphaFoldDB" id="A0AAJ1ICY0"/>
<gene>
    <name evidence="9" type="ORF">PQJ61_00130</name>
</gene>
<comment type="caution">
    <text evidence="9">The sequence shown here is derived from an EMBL/GenBank/DDBJ whole genome shotgun (WGS) entry which is preliminary data.</text>
</comment>
<evidence type="ECO:0000256" key="4">
    <source>
        <dbReference type="ARBA" id="ARBA00023015"/>
    </source>
</evidence>
<keyword evidence="8" id="KW-0408">Iron</keyword>
<comment type="cofactor">
    <cofactor evidence="8">
        <name>Mn(2+)</name>
        <dbReference type="ChEBI" id="CHEBI:29035"/>
    </cofactor>
    <cofactor evidence="8">
        <name>Fe(2+)</name>
        <dbReference type="ChEBI" id="CHEBI:29033"/>
    </cofactor>
    <text evidence="8">Binds 1 Mn(2+) or Fe(2+) ion per subunit.</text>
</comment>
<evidence type="ECO:0000256" key="5">
    <source>
        <dbReference type="ARBA" id="ARBA00023125"/>
    </source>
</evidence>
<dbReference type="Gene3D" id="3.30.1490.190">
    <property type="match status" value="1"/>
</dbReference>
<evidence type="ECO:0000256" key="2">
    <source>
        <dbReference type="ARBA" id="ARBA00022491"/>
    </source>
</evidence>
<comment type="similarity">
    <text evidence="1">Belongs to the Fur family.</text>
</comment>
<keyword evidence="2" id="KW-0678">Repressor</keyword>
<dbReference type="Pfam" id="PF01475">
    <property type="entry name" value="FUR"/>
    <property type="match status" value="1"/>
</dbReference>
<reference evidence="9 10" key="1">
    <citation type="submission" date="2022-12" db="EMBL/GenBank/DDBJ databases">
        <title>Metagenome assembled genome from gulf of manar.</title>
        <authorList>
            <person name="Kohli P."/>
            <person name="Pk S."/>
            <person name="Venkata Ramana C."/>
            <person name="Sasikala C."/>
        </authorList>
    </citation>
    <scope>NUCLEOTIDE SEQUENCE [LARGE SCALE GENOMIC DNA]</scope>
    <source>
        <strain evidence="9">JB008</strain>
    </source>
</reference>
<dbReference type="SUPFAM" id="SSF46785">
    <property type="entry name" value="Winged helix' DNA-binding domain"/>
    <property type="match status" value="1"/>
</dbReference>
<feature type="binding site" evidence="7">
    <location>
        <position position="81"/>
    </location>
    <ligand>
        <name>Zn(2+)</name>
        <dbReference type="ChEBI" id="CHEBI:29105"/>
    </ligand>
</feature>
<evidence type="ECO:0000256" key="7">
    <source>
        <dbReference type="PIRSR" id="PIRSR602481-1"/>
    </source>
</evidence>
<proteinExistence type="inferred from homology"/>
<keyword evidence="6" id="KW-0804">Transcription</keyword>
<dbReference type="PANTHER" id="PTHR33202:SF7">
    <property type="entry name" value="FERRIC UPTAKE REGULATION PROTEIN"/>
    <property type="match status" value="1"/>
</dbReference>
<dbReference type="Proteomes" id="UP001221217">
    <property type="component" value="Unassembled WGS sequence"/>
</dbReference>
<dbReference type="GO" id="GO:1900376">
    <property type="term" value="P:regulation of secondary metabolite biosynthetic process"/>
    <property type="evidence" value="ECO:0007669"/>
    <property type="project" value="TreeGrafter"/>
</dbReference>
<keyword evidence="3 7" id="KW-0862">Zinc</keyword>
<dbReference type="GO" id="GO:0000976">
    <property type="term" value="F:transcription cis-regulatory region binding"/>
    <property type="evidence" value="ECO:0007669"/>
    <property type="project" value="TreeGrafter"/>
</dbReference>
<dbReference type="PANTHER" id="PTHR33202">
    <property type="entry name" value="ZINC UPTAKE REGULATION PROTEIN"/>
    <property type="match status" value="1"/>
</dbReference>
<feature type="binding site" evidence="8">
    <location>
        <position position="113"/>
    </location>
    <ligand>
        <name>Fe cation</name>
        <dbReference type="ChEBI" id="CHEBI:24875"/>
    </ligand>
</feature>
<dbReference type="InterPro" id="IPR002481">
    <property type="entry name" value="FUR"/>
</dbReference>
<dbReference type="GO" id="GO:0003700">
    <property type="term" value="F:DNA-binding transcription factor activity"/>
    <property type="evidence" value="ECO:0007669"/>
    <property type="project" value="InterPro"/>
</dbReference>
<feature type="binding site" evidence="7">
    <location>
        <position position="121"/>
    </location>
    <ligand>
        <name>Zn(2+)</name>
        <dbReference type="ChEBI" id="CHEBI:29105"/>
    </ligand>
</feature>
<dbReference type="InterPro" id="IPR036388">
    <property type="entry name" value="WH-like_DNA-bd_sf"/>
</dbReference>